<evidence type="ECO:0000256" key="4">
    <source>
        <dbReference type="ARBA" id="ARBA00022989"/>
    </source>
</evidence>
<dbReference type="PANTHER" id="PTHR33529">
    <property type="entry name" value="SLR0882 PROTEIN-RELATED"/>
    <property type="match status" value="1"/>
</dbReference>
<evidence type="ECO:0000256" key="3">
    <source>
        <dbReference type="ARBA" id="ARBA00022692"/>
    </source>
</evidence>
<gene>
    <name evidence="7" type="ORF">SAMN04488047_10712</name>
</gene>
<dbReference type="EMBL" id="FOXA01000007">
    <property type="protein sequence ID" value="SFP47169.1"/>
    <property type="molecule type" value="Genomic_DNA"/>
</dbReference>
<dbReference type="NCBIfam" id="TIGR04407">
    <property type="entry name" value="LptF_YjgP"/>
    <property type="match status" value="1"/>
</dbReference>
<name>A0A1I5QLN2_9RHOB</name>
<accession>A0A1I5QLN2</accession>
<organism evidence="7 8">
    <name type="scientific">Tranquillimonas alkanivorans</name>
    <dbReference type="NCBI Taxonomy" id="441119"/>
    <lineage>
        <taxon>Bacteria</taxon>
        <taxon>Pseudomonadati</taxon>
        <taxon>Pseudomonadota</taxon>
        <taxon>Alphaproteobacteria</taxon>
        <taxon>Rhodobacterales</taxon>
        <taxon>Roseobacteraceae</taxon>
        <taxon>Tranquillimonas</taxon>
    </lineage>
</organism>
<keyword evidence="2" id="KW-1003">Cell membrane</keyword>
<keyword evidence="3 6" id="KW-0812">Transmembrane</keyword>
<protein>
    <submittedName>
        <fullName evidence="7">Lipopolysaccharide export system permease protein</fullName>
    </submittedName>
</protein>
<dbReference type="AlphaFoldDB" id="A0A1I5QLN2"/>
<feature type="transmembrane region" description="Helical" evidence="6">
    <location>
        <begin position="280"/>
        <end position="298"/>
    </location>
</feature>
<dbReference type="Pfam" id="PF03739">
    <property type="entry name" value="LptF_LptG"/>
    <property type="match status" value="1"/>
</dbReference>
<dbReference type="GO" id="GO:0055085">
    <property type="term" value="P:transmembrane transport"/>
    <property type="evidence" value="ECO:0007669"/>
    <property type="project" value="InterPro"/>
</dbReference>
<evidence type="ECO:0000256" key="5">
    <source>
        <dbReference type="ARBA" id="ARBA00023136"/>
    </source>
</evidence>
<reference evidence="7 8" key="1">
    <citation type="submission" date="2016-10" db="EMBL/GenBank/DDBJ databases">
        <authorList>
            <person name="de Groot N.N."/>
        </authorList>
    </citation>
    <scope>NUCLEOTIDE SEQUENCE [LARGE SCALE GENOMIC DNA]</scope>
    <source>
        <strain evidence="7 8">DSM 19547</strain>
    </source>
</reference>
<dbReference type="GO" id="GO:0043190">
    <property type="term" value="C:ATP-binding cassette (ABC) transporter complex"/>
    <property type="evidence" value="ECO:0007669"/>
    <property type="project" value="InterPro"/>
</dbReference>
<evidence type="ECO:0000313" key="8">
    <source>
        <dbReference type="Proteomes" id="UP000199356"/>
    </source>
</evidence>
<keyword evidence="5 6" id="KW-0472">Membrane</keyword>
<evidence type="ECO:0000256" key="2">
    <source>
        <dbReference type="ARBA" id="ARBA00022475"/>
    </source>
</evidence>
<dbReference type="InterPro" id="IPR005495">
    <property type="entry name" value="LptG/LptF_permease"/>
</dbReference>
<dbReference type="PANTHER" id="PTHR33529:SF6">
    <property type="entry name" value="YJGP_YJGQ FAMILY PERMEASE"/>
    <property type="match status" value="1"/>
</dbReference>
<evidence type="ECO:0000313" key="7">
    <source>
        <dbReference type="EMBL" id="SFP47169.1"/>
    </source>
</evidence>
<dbReference type="STRING" id="441119.SAMN04488047_10712"/>
<proteinExistence type="predicted"/>
<dbReference type="OrthoDB" id="8477889at2"/>
<comment type="subcellular location">
    <subcellularLocation>
        <location evidence="1">Cell membrane</location>
        <topology evidence="1">Multi-pass membrane protein</topology>
    </subcellularLocation>
</comment>
<feature type="transmembrane region" description="Helical" evidence="6">
    <location>
        <begin position="92"/>
        <end position="115"/>
    </location>
</feature>
<dbReference type="InterPro" id="IPR030922">
    <property type="entry name" value="LptF"/>
</dbReference>
<evidence type="ECO:0000256" key="6">
    <source>
        <dbReference type="SAM" id="Phobius"/>
    </source>
</evidence>
<keyword evidence="4 6" id="KW-1133">Transmembrane helix</keyword>
<feature type="transmembrane region" description="Helical" evidence="6">
    <location>
        <begin position="53"/>
        <end position="71"/>
    </location>
</feature>
<dbReference type="Proteomes" id="UP000199356">
    <property type="component" value="Unassembled WGS sequence"/>
</dbReference>
<sequence>MLSQLMRLFGFFSLVLVLVYWVNRAVSLFDRLIANGHSAAVFLEFTALTLPNVIRLVLPVSAFAAAVYVTNRLSSESELVAVQATGYSPMRLARAVAVFGVIVAVLISVLMHVLVPVSSAQLRQRTAEISENATARLLTEGEFLHPSDGVTFYIREITPEGELRDIYLSDRRGDRRASTYTAERALLLRGDEGPRLVMFDGMIQSLRDETRQLATTTFRDFTFDLGSVLEMADPGPRRLREVGTLELLTAPDAIARETDEDRAEVLYEAHARFTQAVKGLVAPLLGFSILLVGGFSRFGLWRQILGAIFAISVFEFLDNAAADAAQRGPGMWPLLYLPGVVGVGAAVVILWQAGRPRGRPRGAGAVA</sequence>
<dbReference type="RefSeq" id="WP_093421179.1">
    <property type="nucleotide sequence ID" value="NZ_FOXA01000007.1"/>
</dbReference>
<dbReference type="GO" id="GO:0015920">
    <property type="term" value="P:lipopolysaccharide transport"/>
    <property type="evidence" value="ECO:0007669"/>
    <property type="project" value="TreeGrafter"/>
</dbReference>
<evidence type="ECO:0000256" key="1">
    <source>
        <dbReference type="ARBA" id="ARBA00004651"/>
    </source>
</evidence>
<keyword evidence="8" id="KW-1185">Reference proteome</keyword>
<feature type="transmembrane region" description="Helical" evidence="6">
    <location>
        <begin position="334"/>
        <end position="351"/>
    </location>
</feature>